<gene>
    <name evidence="1" type="ORF">N47_J05990</name>
</gene>
<protein>
    <submittedName>
        <fullName evidence="1">Uncharacterized protein</fullName>
    </submittedName>
</protein>
<proteinExistence type="predicted"/>
<sequence length="62" mass="7115">MNYKAKLFIHTSCLKQIDNFGLEVFHKNISGINVRPDSCWFTGEKATELIPERNPFLFAANV</sequence>
<dbReference type="AlphaFoldDB" id="E1YGC4"/>
<dbReference type="EMBL" id="FR695872">
    <property type="protein sequence ID" value="CBX29618.1"/>
    <property type="molecule type" value="Genomic_DNA"/>
</dbReference>
<evidence type="ECO:0000313" key="1">
    <source>
        <dbReference type="EMBL" id="CBX29618.1"/>
    </source>
</evidence>
<reference evidence="1" key="1">
    <citation type="journal article" date="2011" name="Environ. Microbiol.">
        <title>Genomic insights into the metabolic potential of the polycyclic aromatic hydrocarbon degrading sulfate-reducing Deltaproteobacterium N47.</title>
        <authorList>
            <person name="Bergmann F."/>
            <person name="Selesi D."/>
            <person name="Weinmaier T."/>
            <person name="Tischler P."/>
            <person name="Rattei T."/>
            <person name="Meckenstock R.U."/>
        </authorList>
    </citation>
    <scope>NUCLEOTIDE SEQUENCE</scope>
</reference>
<organism evidence="1">
    <name type="scientific">uncultured Desulfobacterium sp</name>
    <dbReference type="NCBI Taxonomy" id="201089"/>
    <lineage>
        <taxon>Bacteria</taxon>
        <taxon>Pseudomonadati</taxon>
        <taxon>Thermodesulfobacteriota</taxon>
        <taxon>Desulfobacteria</taxon>
        <taxon>Desulfobacterales</taxon>
        <taxon>Desulfobacteriaceae</taxon>
        <taxon>Desulfobacterium</taxon>
        <taxon>environmental samples</taxon>
    </lineage>
</organism>
<accession>E1YGC4</accession>
<name>E1YGC4_9BACT</name>